<name>A0AAW2I0W4_9NEOP</name>
<comment type="caution">
    <text evidence="1">The sequence shown here is derived from an EMBL/GenBank/DDBJ whole genome shotgun (WGS) entry which is preliminary data.</text>
</comment>
<accession>A0AAW2I0W4</accession>
<reference evidence="1" key="1">
    <citation type="journal article" date="2024" name="Gigascience">
        <title>Chromosome-level genome of the poultry shaft louse Menopon gallinae provides insight into the host-switching and adaptive evolution of parasitic lice.</title>
        <authorList>
            <person name="Xu Y."/>
            <person name="Ma L."/>
            <person name="Liu S."/>
            <person name="Liang Y."/>
            <person name="Liu Q."/>
            <person name="He Z."/>
            <person name="Tian L."/>
            <person name="Duan Y."/>
            <person name="Cai W."/>
            <person name="Li H."/>
            <person name="Song F."/>
        </authorList>
    </citation>
    <scope>NUCLEOTIDE SEQUENCE</scope>
    <source>
        <strain evidence="1">Cailab_2023a</strain>
    </source>
</reference>
<dbReference type="AlphaFoldDB" id="A0AAW2I0W4"/>
<sequence length="108" mass="12377">MNSECKCVSCREDTDRIRVAIEGYCSGMEMVSGESTVLAEIIINWITFILMDENWSCFIREKVGYGFAKYFPLWRDHFPTGDVLYEVANVLCIIINNGSVVYDQETRG</sequence>
<gene>
    <name evidence="1" type="ORF">PYX00_003678</name>
</gene>
<proteinExistence type="predicted"/>
<dbReference type="EMBL" id="JARGDH010000002">
    <property type="protein sequence ID" value="KAL0275990.1"/>
    <property type="molecule type" value="Genomic_DNA"/>
</dbReference>
<evidence type="ECO:0000313" key="1">
    <source>
        <dbReference type="EMBL" id="KAL0275990.1"/>
    </source>
</evidence>
<organism evidence="1">
    <name type="scientific">Menopon gallinae</name>
    <name type="common">poultry shaft louse</name>
    <dbReference type="NCBI Taxonomy" id="328185"/>
    <lineage>
        <taxon>Eukaryota</taxon>
        <taxon>Metazoa</taxon>
        <taxon>Ecdysozoa</taxon>
        <taxon>Arthropoda</taxon>
        <taxon>Hexapoda</taxon>
        <taxon>Insecta</taxon>
        <taxon>Pterygota</taxon>
        <taxon>Neoptera</taxon>
        <taxon>Paraneoptera</taxon>
        <taxon>Psocodea</taxon>
        <taxon>Troctomorpha</taxon>
        <taxon>Phthiraptera</taxon>
        <taxon>Amblycera</taxon>
        <taxon>Menoponidae</taxon>
        <taxon>Menopon</taxon>
    </lineage>
</organism>
<protein>
    <submittedName>
        <fullName evidence="1">Uncharacterized protein</fullName>
    </submittedName>
</protein>